<dbReference type="STRING" id="109264.A0A1F7ZP96"/>
<feature type="transmembrane region" description="Helical" evidence="2">
    <location>
        <begin position="247"/>
        <end position="268"/>
    </location>
</feature>
<dbReference type="PANTHER" id="PTHR39614:SF2">
    <property type="entry name" value="INTEGRAL MEMBRANE PROTEIN"/>
    <property type="match status" value="1"/>
</dbReference>
<feature type="transmembrane region" description="Helical" evidence="2">
    <location>
        <begin position="212"/>
        <end position="235"/>
    </location>
</feature>
<keyword evidence="2" id="KW-0812">Transmembrane</keyword>
<name>A0A1F7ZP96_9EURO</name>
<sequence>MPARSSSLLSRTAPPLAADNDYDHSGLLVVITSLALFLALASFSIRAFAASKRSFVLNEDYVLLAVVICSCLQVSVTLASVHYGWGKTRDIVSDKDFISMLKTVYVADLFYVLVIGLSKICSAVFYRNLSIRRSMRANNVILTACSVWTILAIAVLGGRCSKSPWKDIDDHCVGLLPRWKAICALDIVLEAFILAYPVGIIYKVQISPLKKFVVFAILSCRIILIPLSAIHLYFIQKQIQSTDPTLTGTYATIVAQIHLGVSVLVLTVSSLKMFVAVYEDEQGLAYTEDASKALAISDNDNSRQSKARSGRWSRQTKEPSTSSTGCGDGPIIPLASGARGSGNTIVKSVHISVTHEDCEHITPGKRGPHGHSGSIM</sequence>
<evidence type="ECO:0000256" key="2">
    <source>
        <dbReference type="SAM" id="Phobius"/>
    </source>
</evidence>
<keyword evidence="2" id="KW-0472">Membrane</keyword>
<dbReference type="PANTHER" id="PTHR39614">
    <property type="entry name" value="INTEGRAL MEMBRANE PROTEIN"/>
    <property type="match status" value="1"/>
</dbReference>
<dbReference type="EMBL" id="LYCR01000116">
    <property type="protein sequence ID" value="OGM41276.1"/>
    <property type="molecule type" value="Genomic_DNA"/>
</dbReference>
<evidence type="ECO:0000259" key="3">
    <source>
        <dbReference type="Pfam" id="PF20684"/>
    </source>
</evidence>
<dbReference type="GeneID" id="34453144"/>
<dbReference type="InterPro" id="IPR049326">
    <property type="entry name" value="Rhodopsin_dom_fungi"/>
</dbReference>
<feature type="domain" description="Rhodopsin" evidence="3">
    <location>
        <begin position="57"/>
        <end position="274"/>
    </location>
</feature>
<feature type="region of interest" description="Disordered" evidence="1">
    <location>
        <begin position="356"/>
        <end position="376"/>
    </location>
</feature>
<feature type="transmembrane region" description="Helical" evidence="2">
    <location>
        <begin position="179"/>
        <end position="200"/>
    </location>
</feature>
<comment type="caution">
    <text evidence="4">The sequence shown here is derived from an EMBL/GenBank/DDBJ whole genome shotgun (WGS) entry which is preliminary data.</text>
</comment>
<dbReference type="RefSeq" id="XP_022384993.1">
    <property type="nucleotide sequence ID" value="XM_022536882.1"/>
</dbReference>
<feature type="transmembrane region" description="Helical" evidence="2">
    <location>
        <begin position="61"/>
        <end position="85"/>
    </location>
</feature>
<dbReference type="AlphaFoldDB" id="A0A1F7ZP96"/>
<reference evidence="4 5" key="1">
    <citation type="journal article" date="2016" name="Genome Biol. Evol.">
        <title>Draft genome sequence of an aflatoxigenic Aspergillus species, A. bombycis.</title>
        <authorList>
            <person name="Moore G.G."/>
            <person name="Mack B.M."/>
            <person name="Beltz S.B."/>
            <person name="Gilbert M.K."/>
        </authorList>
    </citation>
    <scope>NUCLEOTIDE SEQUENCE [LARGE SCALE GENOMIC DNA]</scope>
    <source>
        <strain evidence="5">NRRL 26010</strain>
    </source>
</reference>
<dbReference type="Pfam" id="PF20684">
    <property type="entry name" value="Fung_rhodopsin"/>
    <property type="match status" value="1"/>
</dbReference>
<accession>A0A1F7ZP96</accession>
<feature type="transmembrane region" description="Helical" evidence="2">
    <location>
        <begin position="138"/>
        <end position="159"/>
    </location>
</feature>
<keyword evidence="5" id="KW-1185">Reference proteome</keyword>
<gene>
    <name evidence="4" type="ORF">ABOM_009754</name>
</gene>
<feature type="transmembrane region" description="Helical" evidence="2">
    <location>
        <begin position="105"/>
        <end position="126"/>
    </location>
</feature>
<protein>
    <recommendedName>
        <fullName evidence="3">Rhodopsin domain-containing protein</fullName>
    </recommendedName>
</protein>
<proteinExistence type="predicted"/>
<organism evidence="4 5">
    <name type="scientific">Aspergillus bombycis</name>
    <dbReference type="NCBI Taxonomy" id="109264"/>
    <lineage>
        <taxon>Eukaryota</taxon>
        <taxon>Fungi</taxon>
        <taxon>Dikarya</taxon>
        <taxon>Ascomycota</taxon>
        <taxon>Pezizomycotina</taxon>
        <taxon>Eurotiomycetes</taxon>
        <taxon>Eurotiomycetidae</taxon>
        <taxon>Eurotiales</taxon>
        <taxon>Aspergillaceae</taxon>
        <taxon>Aspergillus</taxon>
    </lineage>
</organism>
<evidence type="ECO:0000256" key="1">
    <source>
        <dbReference type="SAM" id="MobiDB-lite"/>
    </source>
</evidence>
<dbReference type="Proteomes" id="UP000179179">
    <property type="component" value="Unassembled WGS sequence"/>
</dbReference>
<feature type="transmembrane region" description="Helical" evidence="2">
    <location>
        <begin position="26"/>
        <end position="49"/>
    </location>
</feature>
<evidence type="ECO:0000313" key="5">
    <source>
        <dbReference type="Proteomes" id="UP000179179"/>
    </source>
</evidence>
<feature type="region of interest" description="Disordered" evidence="1">
    <location>
        <begin position="297"/>
        <end position="339"/>
    </location>
</feature>
<keyword evidence="2" id="KW-1133">Transmembrane helix</keyword>
<dbReference type="OrthoDB" id="3918601at2759"/>
<evidence type="ECO:0000313" key="4">
    <source>
        <dbReference type="EMBL" id="OGM41276.1"/>
    </source>
</evidence>